<protein>
    <recommendedName>
        <fullName evidence="10">UDP-2,3-diacylglucosamine hydrolase</fullName>
        <ecNumber evidence="10">3.6.1.54</ecNumber>
    </recommendedName>
    <alternativeName>
        <fullName evidence="10">UDP-2,3-diacylglucosamine diphosphatase</fullName>
    </alternativeName>
</protein>
<dbReference type="GO" id="GO:0016787">
    <property type="term" value="F:hydrolase activity"/>
    <property type="evidence" value="ECO:0007669"/>
    <property type="project" value="UniProtKB-KW"/>
</dbReference>
<evidence type="ECO:0000256" key="6">
    <source>
        <dbReference type="ARBA" id="ARBA00022801"/>
    </source>
</evidence>
<dbReference type="InterPro" id="IPR029052">
    <property type="entry name" value="Metallo-depent_PP-like"/>
</dbReference>
<comment type="cofactor">
    <cofactor evidence="10">
        <name>Mn(2+)</name>
        <dbReference type="ChEBI" id="CHEBI:29035"/>
    </cofactor>
    <text evidence="10">Binds 2 Mn(2+) ions per subunit in a binuclear metal center.</text>
</comment>
<name>A0ABV2AC90_9GAMM</name>
<feature type="binding site" evidence="10">
    <location>
        <begin position="79"/>
        <end position="80"/>
    </location>
    <ligand>
        <name>substrate</name>
    </ligand>
</feature>
<feature type="binding site" evidence="10">
    <location>
        <position position="10"/>
    </location>
    <ligand>
        <name>Mn(2+)</name>
        <dbReference type="ChEBI" id="CHEBI:29035"/>
        <label>1</label>
    </ligand>
</feature>
<comment type="caution">
    <text evidence="12">The sequence shown here is derived from an EMBL/GenBank/DDBJ whole genome shotgun (WGS) entry which is preliminary data.</text>
</comment>
<dbReference type="Pfam" id="PF00149">
    <property type="entry name" value="Metallophos"/>
    <property type="match status" value="1"/>
</dbReference>
<feature type="binding site" evidence="10">
    <location>
        <position position="164"/>
    </location>
    <ligand>
        <name>substrate</name>
    </ligand>
</feature>
<accession>A0ABV2AC90</accession>
<dbReference type="InterPro" id="IPR010138">
    <property type="entry name" value="UDP-diacylglucosamine_Hdrlase"/>
</dbReference>
<evidence type="ECO:0000256" key="8">
    <source>
        <dbReference type="ARBA" id="ARBA00023136"/>
    </source>
</evidence>
<keyword evidence="13" id="KW-1185">Reference proteome</keyword>
<evidence type="ECO:0000256" key="2">
    <source>
        <dbReference type="ARBA" id="ARBA00022516"/>
    </source>
</evidence>
<feature type="binding site" evidence="10">
    <location>
        <position position="160"/>
    </location>
    <ligand>
        <name>substrate</name>
    </ligand>
</feature>
<keyword evidence="8 10" id="KW-0472">Membrane</keyword>
<keyword evidence="5 10" id="KW-0479">Metal-binding</keyword>
<feature type="binding site" evidence="10">
    <location>
        <position position="167"/>
    </location>
    <ligand>
        <name>substrate</name>
    </ligand>
</feature>
<feature type="binding site" evidence="10">
    <location>
        <position position="122"/>
    </location>
    <ligand>
        <name>substrate</name>
    </ligand>
</feature>
<evidence type="ECO:0000256" key="10">
    <source>
        <dbReference type="HAMAP-Rule" id="MF_00575"/>
    </source>
</evidence>
<feature type="binding site" evidence="10">
    <location>
        <position position="41"/>
    </location>
    <ligand>
        <name>Mn(2+)</name>
        <dbReference type="ChEBI" id="CHEBI:29035"/>
        <label>2</label>
    </ligand>
</feature>
<feature type="domain" description="Calcineurin-like phosphoesterase" evidence="11">
    <location>
        <begin position="1"/>
        <end position="199"/>
    </location>
</feature>
<proteinExistence type="inferred from homology"/>
<comment type="pathway">
    <text evidence="10">Glycolipid biosynthesis; lipid IV(A) biosynthesis; lipid IV(A) from (3R)-3-hydroxytetradecanoyl-[acyl-carrier-protein] and UDP-N-acetyl-alpha-D-glucosamine: step 4/6.</text>
</comment>
<feature type="binding site" evidence="10">
    <location>
        <position position="79"/>
    </location>
    <ligand>
        <name>Mn(2+)</name>
        <dbReference type="ChEBI" id="CHEBI:29035"/>
        <label>2</label>
    </ligand>
</feature>
<evidence type="ECO:0000313" key="12">
    <source>
        <dbReference type="EMBL" id="MES0874330.1"/>
    </source>
</evidence>
<dbReference type="RefSeq" id="WP_352889460.1">
    <property type="nucleotide sequence ID" value="NZ_JBEPIJ010000010.1"/>
</dbReference>
<keyword evidence="3 10" id="KW-0997">Cell inner membrane</keyword>
<gene>
    <name evidence="10" type="primary">lpxH</name>
    <name evidence="12" type="ORF">ABSH63_09995</name>
</gene>
<organism evidence="12 13">
    <name type="scientific">Sinimarinibacterium thermocellulolyticum</name>
    <dbReference type="NCBI Taxonomy" id="3170016"/>
    <lineage>
        <taxon>Bacteria</taxon>
        <taxon>Pseudomonadati</taxon>
        <taxon>Pseudomonadota</taxon>
        <taxon>Gammaproteobacteria</taxon>
        <taxon>Nevskiales</taxon>
        <taxon>Nevskiaceae</taxon>
        <taxon>Sinimarinibacterium</taxon>
    </lineage>
</organism>
<feature type="binding site" evidence="10">
    <location>
        <position position="114"/>
    </location>
    <ligand>
        <name>Mn(2+)</name>
        <dbReference type="ChEBI" id="CHEBI:29035"/>
        <label>2</label>
    </ligand>
</feature>
<evidence type="ECO:0000313" key="13">
    <source>
        <dbReference type="Proteomes" id="UP001465331"/>
    </source>
</evidence>
<dbReference type="CDD" id="cd07398">
    <property type="entry name" value="MPP_YbbF-LpxH"/>
    <property type="match status" value="1"/>
</dbReference>
<comment type="subcellular location">
    <subcellularLocation>
        <location evidence="10">Cell inner membrane</location>
        <topology evidence="10">Peripheral membrane protein</topology>
        <orientation evidence="10">Cytoplasmic side</orientation>
    </subcellularLocation>
</comment>
<comment type="catalytic activity">
    <reaction evidence="10">
        <text>UDP-2-N,3-O-bis[(3R)-3-hydroxytetradecanoyl]-alpha-D-glucosamine + H2O = 2-N,3-O-bis[(3R)-3-hydroxytetradecanoyl]-alpha-D-glucosaminyl 1-phosphate + UMP + 2 H(+)</text>
        <dbReference type="Rhea" id="RHEA:25213"/>
        <dbReference type="ChEBI" id="CHEBI:15377"/>
        <dbReference type="ChEBI" id="CHEBI:15378"/>
        <dbReference type="ChEBI" id="CHEBI:57865"/>
        <dbReference type="ChEBI" id="CHEBI:57957"/>
        <dbReference type="ChEBI" id="CHEBI:78847"/>
        <dbReference type="EC" id="3.6.1.54"/>
    </reaction>
</comment>
<dbReference type="InterPro" id="IPR004843">
    <property type="entry name" value="Calcineurin-like_PHP"/>
</dbReference>
<keyword evidence="1 10" id="KW-1003">Cell membrane</keyword>
<evidence type="ECO:0000259" key="11">
    <source>
        <dbReference type="Pfam" id="PF00149"/>
    </source>
</evidence>
<evidence type="ECO:0000256" key="9">
    <source>
        <dbReference type="ARBA" id="ARBA00023211"/>
    </source>
</evidence>
<keyword evidence="7 10" id="KW-0443">Lipid metabolism</keyword>
<sequence length="238" mass="26758">MTALLLSDLHLPAEPSPLREGFLRFLAGPARAAQQIYILGDLFEYWIGDDVGVQVYAEEVAALRALSDTGVHVAFMHGNRDFLVGADFARASGTTLLADPSVVVLGGERVLLSHGDQWCAGDLAYQRWRRFSRNRLAQSLFLGLPPALRRRIAGDLRRHSGDGKRRKPVQIMDVDPAAIVEAFRRSGCRRIIHGHTHRPATHRMRIDGLDAERIVLADWTPQRMEWLQLDDGSRRLRL</sequence>
<dbReference type="Gene3D" id="3.60.21.10">
    <property type="match status" value="1"/>
</dbReference>
<dbReference type="HAMAP" id="MF_00575">
    <property type="entry name" value="LpxH"/>
    <property type="match status" value="1"/>
</dbReference>
<keyword evidence="6 10" id="KW-0378">Hydrolase</keyword>
<reference evidence="12 13" key="1">
    <citation type="submission" date="2024-06" db="EMBL/GenBank/DDBJ databases">
        <authorList>
            <person name="Li Z."/>
            <person name="Jiang Y."/>
        </authorList>
    </citation>
    <scope>NUCLEOTIDE SEQUENCE [LARGE SCALE GENOMIC DNA]</scope>
    <source>
        <strain evidence="12 13">HSW-8</strain>
    </source>
</reference>
<dbReference type="EMBL" id="JBEPIJ010000010">
    <property type="protein sequence ID" value="MES0874330.1"/>
    <property type="molecule type" value="Genomic_DNA"/>
</dbReference>
<dbReference type="NCBIfam" id="NF003743">
    <property type="entry name" value="PRK05340.1"/>
    <property type="match status" value="1"/>
</dbReference>
<comment type="similarity">
    <text evidence="10">Belongs to the LpxH family.</text>
</comment>
<dbReference type="EC" id="3.6.1.54" evidence="10"/>
<feature type="binding site" evidence="10">
    <location>
        <position position="41"/>
    </location>
    <ligand>
        <name>Mn(2+)</name>
        <dbReference type="ChEBI" id="CHEBI:29035"/>
        <label>1</label>
    </ligand>
</feature>
<feature type="binding site" evidence="10">
    <location>
        <position position="195"/>
    </location>
    <ligand>
        <name>Mn(2+)</name>
        <dbReference type="ChEBI" id="CHEBI:29035"/>
        <label>2</label>
    </ligand>
</feature>
<keyword evidence="2 10" id="KW-0444">Lipid biosynthesis</keyword>
<dbReference type="PANTHER" id="PTHR34990">
    <property type="entry name" value="UDP-2,3-DIACYLGLUCOSAMINE HYDROLASE-RELATED"/>
    <property type="match status" value="1"/>
</dbReference>
<evidence type="ECO:0000256" key="7">
    <source>
        <dbReference type="ARBA" id="ARBA00023098"/>
    </source>
</evidence>
<evidence type="ECO:0000256" key="1">
    <source>
        <dbReference type="ARBA" id="ARBA00022475"/>
    </source>
</evidence>
<dbReference type="PANTHER" id="PTHR34990:SF1">
    <property type="entry name" value="UDP-2,3-DIACYLGLUCOSAMINE HYDROLASE"/>
    <property type="match status" value="1"/>
</dbReference>
<feature type="binding site" evidence="10">
    <location>
        <position position="195"/>
    </location>
    <ligand>
        <name>substrate</name>
    </ligand>
</feature>
<dbReference type="SUPFAM" id="SSF56300">
    <property type="entry name" value="Metallo-dependent phosphatases"/>
    <property type="match status" value="1"/>
</dbReference>
<evidence type="ECO:0000256" key="3">
    <source>
        <dbReference type="ARBA" id="ARBA00022519"/>
    </source>
</evidence>
<dbReference type="NCBIfam" id="TIGR01854">
    <property type="entry name" value="lipid_A_lpxH"/>
    <property type="match status" value="1"/>
</dbReference>
<feature type="binding site" evidence="10">
    <location>
        <position position="197"/>
    </location>
    <ligand>
        <name>Mn(2+)</name>
        <dbReference type="ChEBI" id="CHEBI:29035"/>
        <label>1</label>
    </ligand>
</feature>
<evidence type="ECO:0000256" key="4">
    <source>
        <dbReference type="ARBA" id="ARBA00022556"/>
    </source>
</evidence>
<feature type="binding site" evidence="10">
    <location>
        <position position="8"/>
    </location>
    <ligand>
        <name>Mn(2+)</name>
        <dbReference type="ChEBI" id="CHEBI:29035"/>
        <label>1</label>
    </ligand>
</feature>
<comment type="function">
    <text evidence="10">Hydrolyzes the pyrophosphate bond of UDP-2,3-diacylglucosamine to yield 2,3-diacylglucosamine 1-phosphate (lipid X) and UMP by catalyzing the attack of water at the alpha-P atom. Involved in the biosynthesis of lipid A, a phosphorylated glycolipid that anchors the lipopolysaccharide to the outer membrane of the cell.</text>
</comment>
<dbReference type="Proteomes" id="UP001465331">
    <property type="component" value="Unassembled WGS sequence"/>
</dbReference>
<keyword evidence="9 10" id="KW-0464">Manganese</keyword>
<keyword evidence="4 10" id="KW-0441">Lipid A biosynthesis</keyword>
<dbReference type="InterPro" id="IPR043461">
    <property type="entry name" value="LpxH-like"/>
</dbReference>
<evidence type="ECO:0000256" key="5">
    <source>
        <dbReference type="ARBA" id="ARBA00022723"/>
    </source>
</evidence>